<name>A0A4Y1R1C4_PRUDU</name>
<evidence type="ECO:0000256" key="2">
    <source>
        <dbReference type="SAM" id="Phobius"/>
    </source>
</evidence>
<dbReference type="GO" id="GO:0016020">
    <property type="term" value="C:membrane"/>
    <property type="evidence" value="ECO:0007669"/>
    <property type="project" value="UniProtKB-SubCell"/>
</dbReference>
<keyword evidence="1" id="KW-0813">Transport</keyword>
<evidence type="ECO:0000256" key="1">
    <source>
        <dbReference type="ARBA" id="ARBA00023303"/>
    </source>
</evidence>
<keyword evidence="2" id="KW-0472">Membrane</keyword>
<feature type="transmembrane region" description="Helical" evidence="2">
    <location>
        <begin position="53"/>
        <end position="74"/>
    </location>
</feature>
<dbReference type="AlphaFoldDB" id="A0A4Y1R1C4"/>
<feature type="transmembrane region" description="Helical" evidence="2">
    <location>
        <begin position="156"/>
        <end position="173"/>
    </location>
</feature>
<feature type="transmembrane region" description="Helical" evidence="2">
    <location>
        <begin position="197"/>
        <end position="218"/>
    </location>
</feature>
<dbReference type="EMBL" id="AP019298">
    <property type="protein sequence ID" value="BBG97894.1"/>
    <property type="molecule type" value="Genomic_DNA"/>
</dbReference>
<keyword evidence="1" id="KW-0406">Ion transport</keyword>
<protein>
    <submittedName>
        <fullName evidence="3">Cyclic nucleotide gated channel 1</fullName>
    </submittedName>
</protein>
<dbReference type="PANTHER" id="PTHR45651:SF68">
    <property type="entry name" value="ION TRANSPORT DOMAIN-CONTAINING PROTEIN"/>
    <property type="match status" value="1"/>
</dbReference>
<sequence length="226" mass="25844">MMKRRKETTEQILCAGCCIIVGFLVPIFALITGAIEAIFLLMELPFHWIYPKWRKIFVISCVFAVLLDPLFLYIPIIKEDMKCIQMDKRLSKTALALRSVTDLSYFVDIILFFHSHREGISERKGAYELPCYVAIRDTGSEIPYLNDLCPINSPNMHRSLILVYLLMSFNLVYRSQQIIHKSSPTVFGGFSWLKPPAVFAAFSSQLLVRVTIGVIYIIDTDVGIRP</sequence>
<dbReference type="SUPFAM" id="SSF81324">
    <property type="entry name" value="Voltage-gated potassium channels"/>
    <property type="match status" value="1"/>
</dbReference>
<feature type="transmembrane region" description="Helical" evidence="2">
    <location>
        <begin position="12"/>
        <end position="41"/>
    </location>
</feature>
<dbReference type="GO" id="GO:0034220">
    <property type="term" value="P:monoatomic ion transmembrane transport"/>
    <property type="evidence" value="ECO:0007669"/>
    <property type="project" value="UniProtKB-KW"/>
</dbReference>
<reference evidence="3" key="1">
    <citation type="journal article" date="2019" name="Science">
        <title>Mutation of a bHLH transcription factor allowed almond domestication.</title>
        <authorList>
            <person name="Sanchez-Perez R."/>
            <person name="Pavan S."/>
            <person name="Mazzeo R."/>
            <person name="Moldovan C."/>
            <person name="Aiese Cigliano R."/>
            <person name="Del Cueto J."/>
            <person name="Ricciardi F."/>
            <person name="Lotti C."/>
            <person name="Ricciardi L."/>
            <person name="Dicenta F."/>
            <person name="Lopez-Marques R.L."/>
            <person name="Lindberg Moller B."/>
        </authorList>
    </citation>
    <scope>NUCLEOTIDE SEQUENCE</scope>
</reference>
<gene>
    <name evidence="3" type="ORF">Prudu_007151</name>
</gene>
<keyword evidence="1" id="KW-0407">Ion channel</keyword>
<organism evidence="3">
    <name type="scientific">Prunus dulcis</name>
    <name type="common">Almond</name>
    <name type="synonym">Amygdalus dulcis</name>
    <dbReference type="NCBI Taxonomy" id="3755"/>
    <lineage>
        <taxon>Eukaryota</taxon>
        <taxon>Viridiplantae</taxon>
        <taxon>Streptophyta</taxon>
        <taxon>Embryophyta</taxon>
        <taxon>Tracheophyta</taxon>
        <taxon>Spermatophyta</taxon>
        <taxon>Magnoliopsida</taxon>
        <taxon>eudicotyledons</taxon>
        <taxon>Gunneridae</taxon>
        <taxon>Pentapetalae</taxon>
        <taxon>rosids</taxon>
        <taxon>fabids</taxon>
        <taxon>Rosales</taxon>
        <taxon>Rosaceae</taxon>
        <taxon>Amygdaloideae</taxon>
        <taxon>Amygdaleae</taxon>
        <taxon>Prunus</taxon>
    </lineage>
</organism>
<evidence type="ECO:0000313" key="3">
    <source>
        <dbReference type="EMBL" id="BBG97894.1"/>
    </source>
</evidence>
<proteinExistence type="predicted"/>
<dbReference type="PANTHER" id="PTHR45651">
    <property type="entry name" value="CYCLIC NUCLEOTIDE-GATED ION CHANNEL 15-RELATED-RELATED"/>
    <property type="match status" value="1"/>
</dbReference>
<accession>A0A4Y1R1C4</accession>
<keyword evidence="2" id="KW-1133">Transmembrane helix</keyword>
<keyword evidence="2" id="KW-0812">Transmembrane</keyword>